<feature type="domain" description="HSF-type DNA-binding" evidence="12">
    <location>
        <begin position="58"/>
        <end position="82"/>
    </location>
</feature>
<dbReference type="GO" id="GO:0005634">
    <property type="term" value="C:nucleus"/>
    <property type="evidence" value="ECO:0007669"/>
    <property type="project" value="UniProtKB-SubCell"/>
</dbReference>
<evidence type="ECO:0000256" key="8">
    <source>
        <dbReference type="ARBA" id="ARBA00023242"/>
    </source>
</evidence>
<keyword evidence="3" id="KW-0805">Transcription regulation</keyword>
<dbReference type="Pfam" id="PF06546">
    <property type="entry name" value="Vert_HS_TF"/>
    <property type="match status" value="1"/>
</dbReference>
<comment type="subcellular location">
    <subcellularLocation>
        <location evidence="1">Nucleus</location>
    </subcellularLocation>
</comment>
<keyword evidence="7" id="KW-0804">Transcription</keyword>
<evidence type="ECO:0000313" key="14">
    <source>
        <dbReference type="RefSeq" id="XP_028967690.1"/>
    </source>
</evidence>
<dbReference type="GO" id="GO:0003700">
    <property type="term" value="F:DNA-binding transcription factor activity"/>
    <property type="evidence" value="ECO:0007669"/>
    <property type="project" value="InterPro"/>
</dbReference>
<keyword evidence="4 14" id="KW-0346">Stress response</keyword>
<protein>
    <submittedName>
        <fullName evidence="14">Heat shock factor protein</fullName>
    </submittedName>
</protein>
<keyword evidence="6" id="KW-0010">Activator</keyword>
<dbReference type="RefSeq" id="XP_028967690.1">
    <property type="nucleotide sequence ID" value="XM_029111857.1"/>
</dbReference>
<dbReference type="Pfam" id="PF00447">
    <property type="entry name" value="HSF_DNA-bind"/>
    <property type="match status" value="1"/>
</dbReference>
<dbReference type="InterPro" id="IPR036390">
    <property type="entry name" value="WH_DNA-bd_sf"/>
</dbReference>
<gene>
    <name evidence="14" type="primary">LOC100906511</name>
</gene>
<dbReference type="Proteomes" id="UP000694867">
    <property type="component" value="Unplaced"/>
</dbReference>
<comment type="similarity">
    <text evidence="2 9">Belongs to the HSF family.</text>
</comment>
<keyword evidence="8" id="KW-0539">Nucleus</keyword>
<evidence type="ECO:0000256" key="4">
    <source>
        <dbReference type="ARBA" id="ARBA00023016"/>
    </source>
</evidence>
<keyword evidence="10" id="KW-0175">Coiled coil</keyword>
<evidence type="ECO:0000256" key="7">
    <source>
        <dbReference type="ARBA" id="ARBA00023163"/>
    </source>
</evidence>
<proteinExistence type="inferred from homology"/>
<evidence type="ECO:0000256" key="3">
    <source>
        <dbReference type="ARBA" id="ARBA00023015"/>
    </source>
</evidence>
<dbReference type="Gene3D" id="1.10.10.10">
    <property type="entry name" value="Winged helix-like DNA-binding domain superfamily/Winged helix DNA-binding domain"/>
    <property type="match status" value="1"/>
</dbReference>
<dbReference type="SMART" id="SM00415">
    <property type="entry name" value="HSF"/>
    <property type="match status" value="1"/>
</dbReference>
<evidence type="ECO:0000256" key="5">
    <source>
        <dbReference type="ARBA" id="ARBA00023125"/>
    </source>
</evidence>
<accession>A0AAJ7SGK9</accession>
<evidence type="ECO:0000256" key="11">
    <source>
        <dbReference type="SAM" id="MobiDB-lite"/>
    </source>
</evidence>
<dbReference type="GO" id="GO:0043565">
    <property type="term" value="F:sequence-specific DNA binding"/>
    <property type="evidence" value="ECO:0007669"/>
    <property type="project" value="InterPro"/>
</dbReference>
<organism evidence="13 14">
    <name type="scientific">Galendromus occidentalis</name>
    <name type="common">western predatory mite</name>
    <dbReference type="NCBI Taxonomy" id="34638"/>
    <lineage>
        <taxon>Eukaryota</taxon>
        <taxon>Metazoa</taxon>
        <taxon>Ecdysozoa</taxon>
        <taxon>Arthropoda</taxon>
        <taxon>Chelicerata</taxon>
        <taxon>Arachnida</taxon>
        <taxon>Acari</taxon>
        <taxon>Parasitiformes</taxon>
        <taxon>Mesostigmata</taxon>
        <taxon>Gamasina</taxon>
        <taxon>Phytoseioidea</taxon>
        <taxon>Phytoseiidae</taxon>
        <taxon>Typhlodrominae</taxon>
        <taxon>Galendromus</taxon>
    </lineage>
</organism>
<evidence type="ECO:0000313" key="13">
    <source>
        <dbReference type="Proteomes" id="UP000694867"/>
    </source>
</evidence>
<dbReference type="InterPro" id="IPR036388">
    <property type="entry name" value="WH-like_DNA-bd_sf"/>
</dbReference>
<evidence type="ECO:0000256" key="1">
    <source>
        <dbReference type="ARBA" id="ARBA00004123"/>
    </source>
</evidence>
<evidence type="ECO:0000256" key="6">
    <source>
        <dbReference type="ARBA" id="ARBA00023159"/>
    </source>
</evidence>
<evidence type="ECO:0000256" key="10">
    <source>
        <dbReference type="SAM" id="Coils"/>
    </source>
</evidence>
<dbReference type="InterPro" id="IPR000232">
    <property type="entry name" value="HSF_DNA-bd"/>
</dbReference>
<name>A0AAJ7SGK9_9ACAR</name>
<dbReference type="PRINTS" id="PR00056">
    <property type="entry name" value="HSFDOMAIN"/>
</dbReference>
<dbReference type="KEGG" id="goe:100906511"/>
<evidence type="ECO:0000256" key="2">
    <source>
        <dbReference type="ARBA" id="ARBA00006403"/>
    </source>
</evidence>
<feature type="compositionally biased region" description="Polar residues" evidence="11">
    <location>
        <begin position="259"/>
        <end position="277"/>
    </location>
</feature>
<dbReference type="PANTHER" id="PTHR10015">
    <property type="entry name" value="HEAT SHOCK TRANSCRIPTION FACTOR"/>
    <property type="match status" value="1"/>
</dbReference>
<keyword evidence="5" id="KW-0238">DNA-binding</keyword>
<dbReference type="PANTHER" id="PTHR10015:SF427">
    <property type="entry name" value="HEAT SHOCK FACTOR PROTEIN"/>
    <property type="match status" value="1"/>
</dbReference>
<feature type="compositionally biased region" description="Polar residues" evidence="11">
    <location>
        <begin position="367"/>
        <end position="382"/>
    </location>
</feature>
<feature type="region of interest" description="Disordered" evidence="11">
    <location>
        <begin position="259"/>
        <end position="281"/>
    </location>
</feature>
<keyword evidence="13" id="KW-1185">Reference proteome</keyword>
<dbReference type="InterPro" id="IPR010542">
    <property type="entry name" value="Vert_HSTF_C"/>
</dbReference>
<feature type="region of interest" description="Disordered" evidence="11">
    <location>
        <begin position="355"/>
        <end position="382"/>
    </location>
</feature>
<feature type="coiled-coil region" evidence="10">
    <location>
        <begin position="148"/>
        <end position="182"/>
    </location>
</feature>
<feature type="region of interest" description="Disordered" evidence="11">
    <location>
        <begin position="407"/>
        <end position="430"/>
    </location>
</feature>
<dbReference type="FunFam" id="1.10.10.10:FF:000027">
    <property type="entry name" value="Heat shock transcription factor 1"/>
    <property type="match status" value="1"/>
</dbReference>
<sequence length="481" mass="53319">MPTSTSASAESSGNNVPAFLSKLWRLVEDPKYDQTISWSDSGQSFIIHDQTQFARDVLPLYFKHNNMASFIRQLNMYGFRKVVNVDSGGLKGYKEDIEFYHNSFIRGQEAALEYIKRKIPTTTTAAISAVPHDQELRTELVRELLTDVNQLQGKQERVDTQLDEMKRENEALWREVAVLRRKHLKQQRIVEKLIQFLARLVQQARSGNSEHNISMKRKHSLMLDAVEPETRISAIDSGPIISDITYEQALNDPRVDADTSNGDGNNALSIARSNAAPSPSVDGLITSPASAADLADEVVLCENLFDEEVDLAPCVESAVATSRGSSFQLPNSHLRTPEEQDAQDFDKFDFEQTLNTPQHDWDDQNPIPGTSSKQTSGQLMTSTTADPGLQVALKNSNNTVLKAEVGKNTDTLEGSQSGSGDITPSSQHAKDTLNDHLEGVDSELDWLQQQLTAGGLSIDNNTLLNIFDTDTNLNPDFCLEL</sequence>
<evidence type="ECO:0000259" key="12">
    <source>
        <dbReference type="PROSITE" id="PS00434"/>
    </source>
</evidence>
<dbReference type="GeneID" id="100906511"/>
<evidence type="ECO:0000256" key="9">
    <source>
        <dbReference type="RuleBase" id="RU004020"/>
    </source>
</evidence>
<reference evidence="14" key="1">
    <citation type="submission" date="2025-08" db="UniProtKB">
        <authorList>
            <consortium name="RefSeq"/>
        </authorList>
    </citation>
    <scope>IDENTIFICATION</scope>
</reference>
<dbReference type="SUPFAM" id="SSF46785">
    <property type="entry name" value="Winged helix' DNA-binding domain"/>
    <property type="match status" value="1"/>
</dbReference>
<dbReference type="PROSITE" id="PS00434">
    <property type="entry name" value="HSF_DOMAIN"/>
    <property type="match status" value="1"/>
</dbReference>
<dbReference type="AlphaFoldDB" id="A0AAJ7SGK9"/>
<feature type="compositionally biased region" description="Polar residues" evidence="11">
    <location>
        <begin position="408"/>
        <end position="427"/>
    </location>
</feature>